<dbReference type="Pfam" id="PF05916">
    <property type="entry name" value="Sld5"/>
    <property type="match status" value="1"/>
</dbReference>
<dbReference type="InterPro" id="IPR021151">
    <property type="entry name" value="GINS_A"/>
</dbReference>
<feature type="domain" description="GINS subunit" evidence="7">
    <location>
        <begin position="76"/>
        <end position="143"/>
    </location>
</feature>
<evidence type="ECO:0000313" key="9">
    <source>
        <dbReference type="EMBL" id="CAH1175699.1"/>
    </source>
</evidence>
<evidence type="ECO:0000256" key="4">
    <source>
        <dbReference type="ARBA" id="ARBA00022705"/>
    </source>
</evidence>
<dbReference type="EMBL" id="OU896713">
    <property type="protein sequence ID" value="CAH1175699.1"/>
    <property type="molecule type" value="Genomic_DNA"/>
</dbReference>
<evidence type="ECO:0000259" key="8">
    <source>
        <dbReference type="Pfam" id="PF16922"/>
    </source>
</evidence>
<evidence type="ECO:0000256" key="2">
    <source>
        <dbReference type="ARBA" id="ARBA00008187"/>
    </source>
</evidence>
<comment type="similarity">
    <text evidence="2 6">Belongs to the GINS4/SLD5 family.</text>
</comment>
<dbReference type="PIRSF" id="PIRSF007764">
    <property type="entry name" value="Sld5"/>
    <property type="match status" value="1"/>
</dbReference>
<accession>A0A9P0DS35</accession>
<feature type="domain" description="DNA replication complex GINS protein SLD5 C-terminal" evidence="8">
    <location>
        <begin position="165"/>
        <end position="221"/>
    </location>
</feature>
<gene>
    <name evidence="9" type="ORF">PHAECO_LOCUS11211</name>
</gene>
<comment type="function">
    <text evidence="6">The GINS complex plays an essential role in the initiation of DNA replication.</text>
</comment>
<dbReference type="SUPFAM" id="SSF160059">
    <property type="entry name" value="PriA/YqbF domain"/>
    <property type="match status" value="1"/>
</dbReference>
<dbReference type="Gene3D" id="3.40.5.60">
    <property type="match status" value="1"/>
</dbReference>
<evidence type="ECO:0000256" key="6">
    <source>
        <dbReference type="PIRNR" id="PIRNR007764"/>
    </source>
</evidence>
<evidence type="ECO:0000256" key="1">
    <source>
        <dbReference type="ARBA" id="ARBA00004123"/>
    </source>
</evidence>
<dbReference type="PANTHER" id="PTHR21206:SF0">
    <property type="entry name" value="DNA REPLICATION COMPLEX GINS PROTEIN SLD5"/>
    <property type="match status" value="1"/>
</dbReference>
<organism evidence="9 10">
    <name type="scientific">Phaedon cochleariae</name>
    <name type="common">Mustard beetle</name>
    <dbReference type="NCBI Taxonomy" id="80249"/>
    <lineage>
        <taxon>Eukaryota</taxon>
        <taxon>Metazoa</taxon>
        <taxon>Ecdysozoa</taxon>
        <taxon>Arthropoda</taxon>
        <taxon>Hexapoda</taxon>
        <taxon>Insecta</taxon>
        <taxon>Pterygota</taxon>
        <taxon>Neoptera</taxon>
        <taxon>Endopterygota</taxon>
        <taxon>Coleoptera</taxon>
        <taxon>Polyphaga</taxon>
        <taxon>Cucujiformia</taxon>
        <taxon>Chrysomeloidea</taxon>
        <taxon>Chrysomelidae</taxon>
        <taxon>Chrysomelinae</taxon>
        <taxon>Chrysomelini</taxon>
        <taxon>Phaedon</taxon>
    </lineage>
</organism>
<comment type="subcellular location">
    <subcellularLocation>
        <location evidence="1 6">Nucleus</location>
    </subcellularLocation>
</comment>
<evidence type="ECO:0000259" key="7">
    <source>
        <dbReference type="Pfam" id="PF05916"/>
    </source>
</evidence>
<dbReference type="AlphaFoldDB" id="A0A9P0DS35"/>
<dbReference type="InterPro" id="IPR031633">
    <property type="entry name" value="SLD5_C"/>
</dbReference>
<dbReference type="Proteomes" id="UP001153737">
    <property type="component" value="Chromosome 7"/>
</dbReference>
<dbReference type="OrthoDB" id="338231at2759"/>
<sequence>MYSLTDTENLLLSSDEEEDVQLTPAEVIEMMEGAWINEKFAPEILPHRSEIVDCLLAQVTSMEENIQGLDSSDFKKSIHQLEVDRLRFLVSSYLRTRLEKIECYSTHILKEEAERSRRGEESYLSEQESVFARNFSQGLEFYFDKLLNFYPGLPTESWSSRIIEPNLHSFIFVKSKTDVEGVIIDDGTDGDDLADFRAGTPILISYNSVSGLVKKGDVNLI</sequence>
<evidence type="ECO:0000256" key="5">
    <source>
        <dbReference type="ARBA" id="ARBA00023242"/>
    </source>
</evidence>
<dbReference type="InterPro" id="IPR036224">
    <property type="entry name" value="GINS_bundle-like_dom_sf"/>
</dbReference>
<dbReference type="GO" id="GO:0000727">
    <property type="term" value="P:double-strand break repair via break-induced replication"/>
    <property type="evidence" value="ECO:0007669"/>
    <property type="project" value="TreeGrafter"/>
</dbReference>
<dbReference type="Pfam" id="PF16922">
    <property type="entry name" value="SLD5_C"/>
    <property type="match status" value="1"/>
</dbReference>
<dbReference type="GO" id="GO:0000811">
    <property type="term" value="C:GINS complex"/>
    <property type="evidence" value="ECO:0007669"/>
    <property type="project" value="UniProtKB-UniRule"/>
</dbReference>
<name>A0A9P0DS35_PHACE</name>
<dbReference type="GO" id="GO:0006261">
    <property type="term" value="P:DNA-templated DNA replication"/>
    <property type="evidence" value="ECO:0007669"/>
    <property type="project" value="InterPro"/>
</dbReference>
<evidence type="ECO:0000256" key="3">
    <source>
        <dbReference type="ARBA" id="ARBA00014804"/>
    </source>
</evidence>
<dbReference type="Gene3D" id="1.20.58.1030">
    <property type="match status" value="1"/>
</dbReference>
<dbReference type="SUPFAM" id="SSF158573">
    <property type="entry name" value="GINS helical bundle-like"/>
    <property type="match status" value="1"/>
</dbReference>
<dbReference type="PANTHER" id="PTHR21206">
    <property type="entry name" value="SLD5 PROTEIN"/>
    <property type="match status" value="1"/>
</dbReference>
<keyword evidence="5 6" id="KW-0539">Nucleus</keyword>
<dbReference type="CDD" id="cd11711">
    <property type="entry name" value="GINS_A_Sld5"/>
    <property type="match status" value="1"/>
</dbReference>
<proteinExistence type="inferred from homology"/>
<dbReference type="InterPro" id="IPR008591">
    <property type="entry name" value="GINS_Sld5"/>
</dbReference>
<dbReference type="InterPro" id="IPR038749">
    <property type="entry name" value="Sld5_GINS_A"/>
</dbReference>
<reference evidence="9" key="2">
    <citation type="submission" date="2022-10" db="EMBL/GenBank/DDBJ databases">
        <authorList>
            <consortium name="ENA_rothamsted_submissions"/>
            <consortium name="culmorum"/>
            <person name="King R."/>
        </authorList>
    </citation>
    <scope>NUCLEOTIDE SEQUENCE</scope>
</reference>
<keyword evidence="4 6" id="KW-0235">DNA replication</keyword>
<keyword evidence="10" id="KW-1185">Reference proteome</keyword>
<evidence type="ECO:0000313" key="10">
    <source>
        <dbReference type="Proteomes" id="UP001153737"/>
    </source>
</evidence>
<protein>
    <recommendedName>
        <fullName evidence="3 6">DNA replication complex GINS protein SLD5</fullName>
    </recommendedName>
</protein>
<reference evidence="9" key="1">
    <citation type="submission" date="2022-01" db="EMBL/GenBank/DDBJ databases">
        <authorList>
            <person name="King R."/>
        </authorList>
    </citation>
    <scope>NUCLEOTIDE SEQUENCE</scope>
</reference>